<sequence length="153" mass="17369">MAEVVDAKAHFKPLLGFRAPSAEDARVVDERVQMVIPLRKRRRERAYAVQVGKVEPHERDVASRNAGEFVRRAFPALFIAAGENDARAKVRNLCRGRLPDAGIGARDDDNFSLHVPVYFPIHGKKYSERGMKMQLACATREIELVKNPTRRIY</sequence>
<reference evidence="1" key="1">
    <citation type="submission" date="2019-08" db="EMBL/GenBank/DDBJ databases">
        <authorList>
            <person name="Kucharzyk K."/>
            <person name="Murdoch R.W."/>
            <person name="Higgins S."/>
            <person name="Loffler F."/>
        </authorList>
    </citation>
    <scope>NUCLEOTIDE SEQUENCE</scope>
</reference>
<accession>A0A645BQR8</accession>
<gene>
    <name evidence="1" type="ORF">SDC9_114569</name>
</gene>
<comment type="caution">
    <text evidence="1">The sequence shown here is derived from an EMBL/GenBank/DDBJ whole genome shotgun (WGS) entry which is preliminary data.</text>
</comment>
<proteinExistence type="predicted"/>
<dbReference type="EMBL" id="VSSQ01021807">
    <property type="protein sequence ID" value="MPM67645.1"/>
    <property type="molecule type" value="Genomic_DNA"/>
</dbReference>
<organism evidence="1">
    <name type="scientific">bioreactor metagenome</name>
    <dbReference type="NCBI Taxonomy" id="1076179"/>
    <lineage>
        <taxon>unclassified sequences</taxon>
        <taxon>metagenomes</taxon>
        <taxon>ecological metagenomes</taxon>
    </lineage>
</organism>
<dbReference type="AlphaFoldDB" id="A0A645BQR8"/>
<protein>
    <submittedName>
        <fullName evidence="1">Uncharacterized protein</fullName>
    </submittedName>
</protein>
<evidence type="ECO:0000313" key="1">
    <source>
        <dbReference type="EMBL" id="MPM67645.1"/>
    </source>
</evidence>
<name>A0A645BQR8_9ZZZZ</name>